<reference evidence="1" key="1">
    <citation type="journal article" date="2018" name="Gene">
        <title>The complete mitochondrial genome of the Caulerpa lentillifera (Ulvophyceae, Chlorophyta): Sequence, genome content, organization structure and phylogenetic consideration.</title>
        <authorList>
            <person name="Zheng F."/>
            <person name="Liu H."/>
            <person name="Jiang M."/>
            <person name="Xu Z."/>
            <person name="Wang Z."/>
            <person name="Wang C."/>
            <person name="Du F."/>
            <person name="Shen Z."/>
            <person name="Wang B."/>
        </authorList>
    </citation>
    <scope>NUCLEOTIDE SEQUENCE</scope>
</reference>
<gene>
    <name evidence="1" type="primary">orf138</name>
</gene>
<organism evidence="1">
    <name type="scientific">Caulerpa lentillifera</name>
    <dbReference type="NCBI Taxonomy" id="148947"/>
    <lineage>
        <taxon>Eukaryota</taxon>
        <taxon>Viridiplantae</taxon>
        <taxon>Chlorophyta</taxon>
        <taxon>core chlorophytes</taxon>
        <taxon>Ulvophyceae</taxon>
        <taxon>TCBD clade</taxon>
        <taxon>Bryopsidales</taxon>
        <taxon>Halimedineae</taxon>
        <taxon>Caulerpaceae</taxon>
        <taxon>Caulerpa</taxon>
    </lineage>
</organism>
<proteinExistence type="predicted"/>
<dbReference type="GeneID" id="37544076"/>
<sequence length="138" mass="15329">MPQIPPGWLFAPRYSLRGVRPLAFAQFPLPFSDLPYFKYPAHAANQQAAELRVYNAVRRNTTPQVSAFGASSTYVLRKDQDLAFAYELRSEFPLPLPFSGRAQVVWVAGAVGHVGKAAGDLRRRKASFRACGRRAPAH</sequence>
<evidence type="ECO:0000313" key="1">
    <source>
        <dbReference type="EMBL" id="AST24277.1"/>
    </source>
</evidence>
<dbReference type="EMBL" id="KX761577">
    <property type="protein sequence ID" value="AST24277.1"/>
    <property type="molecule type" value="Genomic_DNA"/>
</dbReference>
<dbReference type="RefSeq" id="YP_009504802.1">
    <property type="nucleotide sequence ID" value="NC_038217.1"/>
</dbReference>
<keyword evidence="1" id="KW-0496">Mitochondrion</keyword>
<accession>A0A2Z2QKK4</accession>
<dbReference type="AlphaFoldDB" id="A0A2Z2QKK4"/>
<protein>
    <submittedName>
        <fullName evidence="1">Uncharacterized protein</fullName>
    </submittedName>
</protein>
<geneLocation type="mitochondrion" evidence="1"/>
<name>A0A2Z2QKK4_9CHLO</name>